<dbReference type="EMBL" id="REGN01003428">
    <property type="protein sequence ID" value="RNA22559.1"/>
    <property type="molecule type" value="Genomic_DNA"/>
</dbReference>
<keyword evidence="2" id="KW-1185">Reference proteome</keyword>
<proteinExistence type="predicted"/>
<gene>
    <name evidence="1" type="ORF">BpHYR1_046931</name>
</gene>
<accession>A0A3M7RGG9</accession>
<organism evidence="1 2">
    <name type="scientific">Brachionus plicatilis</name>
    <name type="common">Marine rotifer</name>
    <name type="synonym">Brachionus muelleri</name>
    <dbReference type="NCBI Taxonomy" id="10195"/>
    <lineage>
        <taxon>Eukaryota</taxon>
        <taxon>Metazoa</taxon>
        <taxon>Spiralia</taxon>
        <taxon>Gnathifera</taxon>
        <taxon>Rotifera</taxon>
        <taxon>Eurotatoria</taxon>
        <taxon>Monogononta</taxon>
        <taxon>Pseudotrocha</taxon>
        <taxon>Ploima</taxon>
        <taxon>Brachionidae</taxon>
        <taxon>Brachionus</taxon>
    </lineage>
</organism>
<dbReference type="Proteomes" id="UP000276133">
    <property type="component" value="Unassembled WGS sequence"/>
</dbReference>
<reference evidence="1 2" key="1">
    <citation type="journal article" date="2018" name="Sci. Rep.">
        <title>Genomic signatures of local adaptation to the degree of environmental predictability in rotifers.</title>
        <authorList>
            <person name="Franch-Gras L."/>
            <person name="Hahn C."/>
            <person name="Garcia-Roger E.M."/>
            <person name="Carmona M.J."/>
            <person name="Serra M."/>
            <person name="Gomez A."/>
        </authorList>
    </citation>
    <scope>NUCLEOTIDE SEQUENCE [LARGE SCALE GENOMIC DNA]</scope>
    <source>
        <strain evidence="1">HYR1</strain>
    </source>
</reference>
<evidence type="ECO:0000313" key="1">
    <source>
        <dbReference type="EMBL" id="RNA22559.1"/>
    </source>
</evidence>
<name>A0A3M7RGG9_BRAPC</name>
<protein>
    <submittedName>
        <fullName evidence="1">Uncharacterized protein</fullName>
    </submittedName>
</protein>
<comment type="caution">
    <text evidence="1">The sequence shown here is derived from an EMBL/GenBank/DDBJ whole genome shotgun (WGS) entry which is preliminary data.</text>
</comment>
<dbReference type="AlphaFoldDB" id="A0A3M7RGG9"/>
<evidence type="ECO:0000313" key="2">
    <source>
        <dbReference type="Proteomes" id="UP000276133"/>
    </source>
</evidence>
<sequence length="181" mass="19924">MLGGGARQFGQSGGRVQVAVHIDALQIFVQLCGRVDGRLGLLAIVRVHLLDVELFQQLIELLFFEHQILFTLSHLVVEIVQLFALDAGLLAAIVHLFSQLDHFGTLVRHHALVEYGAELVLVVQLSLQVQLTIVQYLLLALDGLVQLEQLTALVSKVLHFVDVVSAHFGKVAIDVVELDQV</sequence>